<evidence type="ECO:0000313" key="3">
    <source>
        <dbReference type="Proteomes" id="UP001310692"/>
    </source>
</evidence>
<gene>
    <name evidence="2" type="ORF">V0U35_06375</name>
</gene>
<keyword evidence="1" id="KW-1133">Transmembrane helix</keyword>
<feature type="transmembrane region" description="Helical" evidence="1">
    <location>
        <begin position="56"/>
        <end position="77"/>
    </location>
</feature>
<comment type="caution">
    <text evidence="2">The sequence shown here is derived from an EMBL/GenBank/DDBJ whole genome shotgun (WGS) entry which is preliminary data.</text>
</comment>
<dbReference type="EMBL" id="JAZDRO010000002">
    <property type="protein sequence ID" value="MEE2566302.1"/>
    <property type="molecule type" value="Genomic_DNA"/>
</dbReference>
<sequence>MFRLYVFLAAIGVLAIFGGFWLDQRVQLAATVGYGVMTAAALAMIFAPVRHSLASYILAIPLAVITWSMLTSLAAQLNGLFGLDLHPMLVAVLDFNTAAQSWLMGLIFGESEPVAKMAAESVGESMGAPEAVGGFGGRIAIDVAVAVLATLVTGVVKKLFNIGDGDRAAA</sequence>
<evidence type="ECO:0000313" key="2">
    <source>
        <dbReference type="EMBL" id="MEE2566302.1"/>
    </source>
</evidence>
<evidence type="ECO:0000256" key="1">
    <source>
        <dbReference type="SAM" id="Phobius"/>
    </source>
</evidence>
<proteinExistence type="predicted"/>
<keyword evidence="1" id="KW-0812">Transmembrane</keyword>
<feature type="transmembrane region" description="Helical" evidence="1">
    <location>
        <begin position="28"/>
        <end position="49"/>
    </location>
</feature>
<reference evidence="2 3" key="1">
    <citation type="submission" date="2024-01" db="EMBL/GenBank/DDBJ databases">
        <title>Hyphobacterium bacterium isolated from marine sediment.</title>
        <authorList>
            <person name="Zhao S."/>
        </authorList>
    </citation>
    <scope>NUCLEOTIDE SEQUENCE [LARGE SCALE GENOMIC DNA]</scope>
    <source>
        <strain evidence="2 3">Y60-23</strain>
    </source>
</reference>
<keyword evidence="3" id="KW-1185">Reference proteome</keyword>
<keyword evidence="1" id="KW-0472">Membrane</keyword>
<accession>A0ABU7LXM2</accession>
<name>A0ABU7LXM2_9PROT</name>
<protein>
    <submittedName>
        <fullName evidence="2">Uncharacterized protein</fullName>
    </submittedName>
</protein>
<dbReference type="RefSeq" id="WP_330195842.1">
    <property type="nucleotide sequence ID" value="NZ_JAZDRO010000002.1"/>
</dbReference>
<organism evidence="2 3">
    <name type="scientific">Hyphobacterium marinum</name>
    <dbReference type="NCBI Taxonomy" id="3116574"/>
    <lineage>
        <taxon>Bacteria</taxon>
        <taxon>Pseudomonadati</taxon>
        <taxon>Pseudomonadota</taxon>
        <taxon>Alphaproteobacteria</taxon>
        <taxon>Maricaulales</taxon>
        <taxon>Maricaulaceae</taxon>
        <taxon>Hyphobacterium</taxon>
    </lineage>
</organism>
<dbReference type="Proteomes" id="UP001310692">
    <property type="component" value="Unassembled WGS sequence"/>
</dbReference>
<feature type="transmembrane region" description="Helical" evidence="1">
    <location>
        <begin position="5"/>
        <end position="22"/>
    </location>
</feature>